<reference evidence="1 2" key="1">
    <citation type="submission" date="2016-10" db="EMBL/GenBank/DDBJ databases">
        <title>The Draft Genome Sequence of the Potato Rhizosphere Bacteria Ochrobactrum sp. IPA7.2.</title>
        <authorList>
            <person name="Gogoleva N.E."/>
            <person name="Khlopko Y.A."/>
            <person name="Burygin G.L."/>
            <person name="Plotnikov A.O."/>
        </authorList>
    </citation>
    <scope>NUCLEOTIDE SEQUENCE [LARGE SCALE GENOMIC DNA]</scope>
    <source>
        <strain evidence="1 2">IPA7.2</strain>
    </source>
</reference>
<keyword evidence="2" id="KW-1185">Reference proteome</keyword>
<proteinExistence type="predicted"/>
<sequence length="62" mass="7187">MRDTLPAKNREKQNQNEHYMFQSCSAMVLKPLTLRVRLNGIFQGKTITGTACQMLLRITYIL</sequence>
<evidence type="ECO:0000313" key="2">
    <source>
        <dbReference type="Proteomes" id="UP000182985"/>
    </source>
</evidence>
<dbReference type="Proteomes" id="UP000182985">
    <property type="component" value="Unassembled WGS sequence"/>
</dbReference>
<gene>
    <name evidence="1" type="ORF">BLA27_01665</name>
</gene>
<protein>
    <submittedName>
        <fullName evidence="1">Uncharacterized protein</fullName>
    </submittedName>
</protein>
<evidence type="ECO:0000313" key="1">
    <source>
        <dbReference type="EMBL" id="OIS95482.1"/>
    </source>
</evidence>
<accession>A0A1J6I964</accession>
<dbReference type="EMBL" id="MOEC01000001">
    <property type="protein sequence ID" value="OIS95482.1"/>
    <property type="molecule type" value="Genomic_DNA"/>
</dbReference>
<organism evidence="1 2">
    <name type="scientific">Brucella cytisi</name>
    <dbReference type="NCBI Taxonomy" id="407152"/>
    <lineage>
        <taxon>Bacteria</taxon>
        <taxon>Pseudomonadati</taxon>
        <taxon>Pseudomonadota</taxon>
        <taxon>Alphaproteobacteria</taxon>
        <taxon>Hyphomicrobiales</taxon>
        <taxon>Brucellaceae</taxon>
        <taxon>Brucella/Ochrobactrum group</taxon>
        <taxon>Brucella</taxon>
    </lineage>
</organism>
<comment type="caution">
    <text evidence="1">The sequence shown here is derived from an EMBL/GenBank/DDBJ whole genome shotgun (WGS) entry which is preliminary data.</text>
</comment>
<dbReference type="AlphaFoldDB" id="A0A1J6I964"/>
<name>A0A1J6I964_9HYPH</name>